<dbReference type="Proteomes" id="UP001454036">
    <property type="component" value="Unassembled WGS sequence"/>
</dbReference>
<name>A0AAV3PV42_LITER</name>
<proteinExistence type="predicted"/>
<comment type="caution">
    <text evidence="1">The sequence shown here is derived from an EMBL/GenBank/DDBJ whole genome shotgun (WGS) entry which is preliminary data.</text>
</comment>
<dbReference type="AlphaFoldDB" id="A0AAV3PV42"/>
<gene>
    <name evidence="1" type="ORF">LIER_12927</name>
</gene>
<sequence length="136" mass="15495">MVFFHRGQKVLGVVDGSLPCLDESRSQYATWIQFDDVALSWITFTLSRPVLNTFLNHECHSSYQAWTILQKLFLANASATQIQLRYKFQHFKKDSDLVAQALLVLPFAFGVFKTVMNASNPRPLLLSEEDNAMHAT</sequence>
<organism evidence="1 2">
    <name type="scientific">Lithospermum erythrorhizon</name>
    <name type="common">Purple gromwell</name>
    <name type="synonym">Lithospermum officinale var. erythrorhizon</name>
    <dbReference type="NCBI Taxonomy" id="34254"/>
    <lineage>
        <taxon>Eukaryota</taxon>
        <taxon>Viridiplantae</taxon>
        <taxon>Streptophyta</taxon>
        <taxon>Embryophyta</taxon>
        <taxon>Tracheophyta</taxon>
        <taxon>Spermatophyta</taxon>
        <taxon>Magnoliopsida</taxon>
        <taxon>eudicotyledons</taxon>
        <taxon>Gunneridae</taxon>
        <taxon>Pentapetalae</taxon>
        <taxon>asterids</taxon>
        <taxon>lamiids</taxon>
        <taxon>Boraginales</taxon>
        <taxon>Boraginaceae</taxon>
        <taxon>Boraginoideae</taxon>
        <taxon>Lithospermeae</taxon>
        <taxon>Lithospermum</taxon>
    </lineage>
</organism>
<dbReference type="PANTHER" id="PTHR47481">
    <property type="match status" value="1"/>
</dbReference>
<accession>A0AAV3PV42</accession>
<dbReference type="Pfam" id="PF14223">
    <property type="entry name" value="Retrotran_gag_2"/>
    <property type="match status" value="1"/>
</dbReference>
<keyword evidence="2" id="KW-1185">Reference proteome</keyword>
<evidence type="ECO:0000313" key="1">
    <source>
        <dbReference type="EMBL" id="GAA0155130.1"/>
    </source>
</evidence>
<dbReference type="EMBL" id="BAABME010002550">
    <property type="protein sequence ID" value="GAA0155130.1"/>
    <property type="molecule type" value="Genomic_DNA"/>
</dbReference>
<dbReference type="PANTHER" id="PTHR47481:SF29">
    <property type="entry name" value="RETROTRANSPOSON GAG DOMAIN-CONTAINING PROTEIN"/>
    <property type="match status" value="1"/>
</dbReference>
<evidence type="ECO:0000313" key="2">
    <source>
        <dbReference type="Proteomes" id="UP001454036"/>
    </source>
</evidence>
<protein>
    <submittedName>
        <fullName evidence="1">Uncharacterized protein</fullName>
    </submittedName>
</protein>
<reference evidence="1 2" key="1">
    <citation type="submission" date="2024-01" db="EMBL/GenBank/DDBJ databases">
        <title>The complete chloroplast genome sequence of Lithospermum erythrorhizon: insights into the phylogenetic relationship among Boraginaceae species and the maternal lineages of purple gromwells.</title>
        <authorList>
            <person name="Okada T."/>
            <person name="Watanabe K."/>
        </authorList>
    </citation>
    <scope>NUCLEOTIDE SEQUENCE [LARGE SCALE GENOMIC DNA]</scope>
</reference>